<dbReference type="PROSITE" id="PS01124">
    <property type="entry name" value="HTH_ARAC_FAMILY_2"/>
    <property type="match status" value="1"/>
</dbReference>
<dbReference type="GO" id="GO:0000160">
    <property type="term" value="P:phosphorelay signal transduction system"/>
    <property type="evidence" value="ECO:0007669"/>
    <property type="project" value="UniProtKB-KW"/>
</dbReference>
<dbReference type="Gene3D" id="3.40.50.2300">
    <property type="match status" value="1"/>
</dbReference>
<evidence type="ECO:0000256" key="5">
    <source>
        <dbReference type="ARBA" id="ARBA00023012"/>
    </source>
</evidence>
<keyword evidence="3" id="KW-0963">Cytoplasm</keyword>
<dbReference type="CDD" id="cd17536">
    <property type="entry name" value="REC_YesN-like"/>
    <property type="match status" value="1"/>
</dbReference>
<dbReference type="EMBL" id="LM995447">
    <property type="protein sequence ID" value="CDZ23793.1"/>
    <property type="molecule type" value="Genomic_DNA"/>
</dbReference>
<evidence type="ECO:0000313" key="14">
    <source>
        <dbReference type="EMBL" id="CDZ23793.1"/>
    </source>
</evidence>
<dbReference type="InterPro" id="IPR001789">
    <property type="entry name" value="Sig_transdc_resp-reg_receiver"/>
</dbReference>
<dbReference type="Pfam" id="PF00072">
    <property type="entry name" value="Response_reg"/>
    <property type="match status" value="1"/>
</dbReference>
<gene>
    <name evidence="14" type="ORF">CCDG5_0664</name>
</gene>
<evidence type="ECO:0000256" key="2">
    <source>
        <dbReference type="ARBA" id="ARBA00018672"/>
    </source>
</evidence>
<keyword evidence="7 14" id="KW-0238">DNA-binding</keyword>
<evidence type="ECO:0000259" key="13">
    <source>
        <dbReference type="PROSITE" id="PS50887"/>
    </source>
</evidence>
<dbReference type="PANTHER" id="PTHR42713">
    <property type="entry name" value="HISTIDINE KINASE-RELATED"/>
    <property type="match status" value="1"/>
</dbReference>
<dbReference type="Pfam" id="PF17853">
    <property type="entry name" value="GGDEF_2"/>
    <property type="match status" value="1"/>
</dbReference>
<keyword evidence="6" id="KW-0805">Transcription regulation</keyword>
<dbReference type="InterPro" id="IPR011006">
    <property type="entry name" value="CheY-like_superfamily"/>
</dbReference>
<dbReference type="SMART" id="SM00342">
    <property type="entry name" value="HTH_ARAC"/>
    <property type="match status" value="1"/>
</dbReference>
<evidence type="ECO:0000256" key="9">
    <source>
        <dbReference type="ARBA" id="ARBA00024867"/>
    </source>
</evidence>
<evidence type="ECO:0000313" key="15">
    <source>
        <dbReference type="Proteomes" id="UP000032431"/>
    </source>
</evidence>
<evidence type="ECO:0000256" key="3">
    <source>
        <dbReference type="ARBA" id="ARBA00022490"/>
    </source>
</evidence>
<reference evidence="15" key="1">
    <citation type="submission" date="2014-07" db="EMBL/GenBank/DDBJ databases">
        <authorList>
            <person name="Wibberg D."/>
        </authorList>
    </citation>
    <scope>NUCLEOTIDE SEQUENCE [LARGE SCALE GENOMIC DNA]</scope>
    <source>
        <strain evidence="15">DG5</strain>
    </source>
</reference>
<dbReference type="InterPro" id="IPR051552">
    <property type="entry name" value="HptR"/>
</dbReference>
<dbReference type="GO" id="GO:0005737">
    <property type="term" value="C:cytoplasm"/>
    <property type="evidence" value="ECO:0007669"/>
    <property type="project" value="UniProtKB-SubCell"/>
</dbReference>
<dbReference type="InterPro" id="IPR000160">
    <property type="entry name" value="GGDEF_dom"/>
</dbReference>
<evidence type="ECO:0000256" key="6">
    <source>
        <dbReference type="ARBA" id="ARBA00023015"/>
    </source>
</evidence>
<comment type="subcellular location">
    <subcellularLocation>
        <location evidence="1">Cytoplasm</location>
    </subcellularLocation>
</comment>
<name>A0A078KMU8_9FIRM</name>
<keyword evidence="15" id="KW-1185">Reference proteome</keyword>
<dbReference type="OrthoDB" id="9794370at2"/>
<dbReference type="KEGG" id="ccel:CCDG5_0664"/>
<dbReference type="SUPFAM" id="SSF52172">
    <property type="entry name" value="CheY-like"/>
    <property type="match status" value="1"/>
</dbReference>
<dbReference type="InterPro" id="IPR009057">
    <property type="entry name" value="Homeodomain-like_sf"/>
</dbReference>
<evidence type="ECO:0000256" key="1">
    <source>
        <dbReference type="ARBA" id="ARBA00004496"/>
    </source>
</evidence>
<dbReference type="Proteomes" id="UP000032431">
    <property type="component" value="Chromosome I"/>
</dbReference>
<dbReference type="GO" id="GO:0043565">
    <property type="term" value="F:sequence-specific DNA binding"/>
    <property type="evidence" value="ECO:0007669"/>
    <property type="project" value="InterPro"/>
</dbReference>
<dbReference type="Gene3D" id="1.10.10.60">
    <property type="entry name" value="Homeodomain-like"/>
    <property type="match status" value="2"/>
</dbReference>
<evidence type="ECO:0000259" key="11">
    <source>
        <dbReference type="PROSITE" id="PS01124"/>
    </source>
</evidence>
<dbReference type="Pfam" id="PF12833">
    <property type="entry name" value="HTH_18"/>
    <property type="match status" value="1"/>
</dbReference>
<evidence type="ECO:0000256" key="8">
    <source>
        <dbReference type="ARBA" id="ARBA00023163"/>
    </source>
</evidence>
<keyword evidence="8" id="KW-0804">Transcription</keyword>
<accession>A0A078KMU8</accession>
<dbReference type="STRING" id="29343.CCDG5_0664"/>
<dbReference type="GO" id="GO:0003700">
    <property type="term" value="F:DNA-binding transcription factor activity"/>
    <property type="evidence" value="ECO:0007669"/>
    <property type="project" value="InterPro"/>
</dbReference>
<dbReference type="HOGENOM" id="CLU_000445_5_0_9"/>
<dbReference type="PATRIC" id="fig|29343.3.peg.696"/>
<evidence type="ECO:0000259" key="12">
    <source>
        <dbReference type="PROSITE" id="PS50110"/>
    </source>
</evidence>
<dbReference type="SMART" id="SM00448">
    <property type="entry name" value="REC"/>
    <property type="match status" value="1"/>
</dbReference>
<keyword evidence="5" id="KW-0902">Two-component regulatory system</keyword>
<dbReference type="AlphaFoldDB" id="A0A078KMU8"/>
<evidence type="ECO:0000256" key="7">
    <source>
        <dbReference type="ARBA" id="ARBA00023125"/>
    </source>
</evidence>
<sequence>MIKVMIIDDEHIIRTGIRTSIDWNSYGMAVVGEASNGKEALEKALEVKPDIAIVDIRMPVMDGLEFTRLIKEKMPDMRIIIVSGYDDFTYAKEALRLGVNDYLLKPIGADELINLTKKLCKEIIEERREQDTEKTLKNIFTENLPYLQSHLINSIIKGEYIDENFIHQKMDELQMKLSGRFFEVAIIDIDDFYLITENLSDLEKEKLKASVKIIADDVLKSWTNSGGVYFSEFDFLIAVINVKKSGRKELHQLYSKIKNEIRDRLNLTVTIGVSDMCSGILNLSEAYNKALTALRSKVFKGKNKVLYYEDSKRQNPLPVIYPSEDEKELLDSLKTMKIDKINSVIEKICTNLSNHAADEKEVKNICLRLIIIATSVLETLGVNYRKNSVIDFDPYREIEKYETIADIEAWLKQIFSNFVDALQNYKNEKYSGIAKIAIQYIEENYFKDINVQQLAAVTCVTPNYFSRVFKRETGKSFTEWLNTVRIEMAKMYLKDPKLRIYEVADKVGYNDYKIFNFNFKKYAGCTPKEYRENI</sequence>
<feature type="modified residue" description="4-aspartylphosphate" evidence="10">
    <location>
        <position position="55"/>
    </location>
</feature>
<dbReference type="InterPro" id="IPR018062">
    <property type="entry name" value="HTH_AraC-typ_CS"/>
</dbReference>
<dbReference type="PANTHER" id="PTHR42713:SF3">
    <property type="entry name" value="TRANSCRIPTIONAL REGULATORY PROTEIN HPTR"/>
    <property type="match status" value="1"/>
</dbReference>
<feature type="domain" description="Response regulatory" evidence="12">
    <location>
        <begin position="3"/>
        <end position="120"/>
    </location>
</feature>
<proteinExistence type="predicted"/>
<feature type="domain" description="HTH araC/xylS-type" evidence="11">
    <location>
        <begin position="435"/>
        <end position="533"/>
    </location>
</feature>
<dbReference type="InterPro" id="IPR041522">
    <property type="entry name" value="CdaR_GGDEF"/>
</dbReference>
<keyword evidence="4 10" id="KW-0597">Phosphoprotein</keyword>
<organism evidence="14 15">
    <name type="scientific">[Clostridium] cellulosi</name>
    <dbReference type="NCBI Taxonomy" id="29343"/>
    <lineage>
        <taxon>Bacteria</taxon>
        <taxon>Bacillati</taxon>
        <taxon>Bacillota</taxon>
        <taxon>Clostridia</taxon>
        <taxon>Eubacteriales</taxon>
        <taxon>Oscillospiraceae</taxon>
        <taxon>Oscillospiraceae incertae sedis</taxon>
    </lineage>
</organism>
<dbReference type="PROSITE" id="PS50110">
    <property type="entry name" value="RESPONSE_REGULATORY"/>
    <property type="match status" value="1"/>
</dbReference>
<evidence type="ECO:0000256" key="10">
    <source>
        <dbReference type="PROSITE-ProRule" id="PRU00169"/>
    </source>
</evidence>
<feature type="domain" description="GGDEF" evidence="13">
    <location>
        <begin position="180"/>
        <end position="310"/>
    </location>
</feature>
<protein>
    <recommendedName>
        <fullName evidence="2">Stage 0 sporulation protein A homolog</fullName>
    </recommendedName>
</protein>
<evidence type="ECO:0000256" key="4">
    <source>
        <dbReference type="ARBA" id="ARBA00022553"/>
    </source>
</evidence>
<dbReference type="InterPro" id="IPR018060">
    <property type="entry name" value="HTH_AraC"/>
</dbReference>
<dbReference type="PROSITE" id="PS00041">
    <property type="entry name" value="HTH_ARAC_FAMILY_1"/>
    <property type="match status" value="1"/>
</dbReference>
<dbReference type="PROSITE" id="PS50887">
    <property type="entry name" value="GGDEF"/>
    <property type="match status" value="1"/>
</dbReference>
<dbReference type="SUPFAM" id="SSF46689">
    <property type="entry name" value="Homeodomain-like"/>
    <property type="match status" value="2"/>
</dbReference>
<comment type="function">
    <text evidence="9">May play the central regulatory role in sporulation. It may be an element of the effector pathway responsible for the activation of sporulation genes in response to nutritional stress. Spo0A may act in concert with spo0H (a sigma factor) to control the expression of some genes that are critical to the sporulation process.</text>
</comment>